<evidence type="ECO:0000313" key="2">
    <source>
        <dbReference type="Proteomes" id="UP000244223"/>
    </source>
</evidence>
<dbReference type="AlphaFoldDB" id="A0A2T5J0E1"/>
<dbReference type="EMBL" id="QAON01000005">
    <property type="protein sequence ID" value="PTQ89746.1"/>
    <property type="molecule type" value="Genomic_DNA"/>
</dbReference>
<reference evidence="1 2" key="1">
    <citation type="submission" date="2018-04" db="EMBL/GenBank/DDBJ databases">
        <title>Genomic Encyclopedia of Archaeal and Bacterial Type Strains, Phase II (KMG-II): from individual species to whole genera.</title>
        <authorList>
            <person name="Goeker M."/>
        </authorList>
    </citation>
    <scope>NUCLEOTIDE SEQUENCE [LARGE SCALE GENOMIC DNA]</scope>
    <source>
        <strain evidence="1 2">DSM 5822</strain>
    </source>
</reference>
<accession>A0A2T5J0E1</accession>
<keyword evidence="2" id="KW-1185">Reference proteome</keyword>
<dbReference type="Proteomes" id="UP000244223">
    <property type="component" value="Unassembled WGS sequence"/>
</dbReference>
<dbReference type="PROSITE" id="PS51257">
    <property type="entry name" value="PROKAR_LIPOPROTEIN"/>
    <property type="match status" value="1"/>
</dbReference>
<organism evidence="1 2">
    <name type="scientific">Agitococcus lubricus</name>
    <dbReference type="NCBI Taxonomy" id="1077255"/>
    <lineage>
        <taxon>Bacteria</taxon>
        <taxon>Pseudomonadati</taxon>
        <taxon>Pseudomonadota</taxon>
        <taxon>Gammaproteobacteria</taxon>
        <taxon>Moraxellales</taxon>
        <taxon>Moraxellaceae</taxon>
        <taxon>Agitococcus</taxon>
    </lineage>
</organism>
<evidence type="ECO:0008006" key="3">
    <source>
        <dbReference type="Google" id="ProtNLM"/>
    </source>
</evidence>
<proteinExistence type="predicted"/>
<name>A0A2T5J0E1_9GAMM</name>
<gene>
    <name evidence="1" type="ORF">C8N29_10570</name>
</gene>
<sequence length="40" mass="4574">MQKTFILIMLSSLFTGCHTTIRPYNRVIGYQILSSSPDKI</sequence>
<evidence type="ECO:0000313" key="1">
    <source>
        <dbReference type="EMBL" id="PTQ89746.1"/>
    </source>
</evidence>
<comment type="caution">
    <text evidence="1">The sequence shown here is derived from an EMBL/GenBank/DDBJ whole genome shotgun (WGS) entry which is preliminary data.</text>
</comment>
<protein>
    <recommendedName>
        <fullName evidence="3">Lipoprotein</fullName>
    </recommendedName>
</protein>